<accession>F1ZDC5</accession>
<dbReference type="Proteomes" id="UP000004728">
    <property type="component" value="Unassembled WGS sequence"/>
</dbReference>
<sequence length="49" mass="5880">MVFDLFHVWIYWLGCPDYRASRLKLDCGMVFSDIVPVSWIDRVEKIDMI</sequence>
<comment type="caution">
    <text evidence="1">The sequence shown here is derived from an EMBL/GenBank/DDBJ whole genome shotgun (WGS) entry which is preliminary data.</text>
</comment>
<name>F1ZDC5_9SPHN</name>
<evidence type="ECO:0000313" key="2">
    <source>
        <dbReference type="Proteomes" id="UP000004728"/>
    </source>
</evidence>
<reference evidence="1 2" key="1">
    <citation type="journal article" date="2012" name="J. Bacteriol.">
        <title>Draft Genome Sequence of Novosphingobium nitrogenifigens Y88T.</title>
        <authorList>
            <person name="Strabala T.J."/>
            <person name="Macdonald L."/>
            <person name="Liu V."/>
            <person name="Smit A.M."/>
        </authorList>
    </citation>
    <scope>NUCLEOTIDE SEQUENCE [LARGE SCALE GENOMIC DNA]</scope>
    <source>
        <strain evidence="1 2">DSM 19370</strain>
    </source>
</reference>
<protein>
    <submittedName>
        <fullName evidence="1">Uncharacterized protein</fullName>
    </submittedName>
</protein>
<organism evidence="1 2">
    <name type="scientific">Novosphingobium nitrogenifigens DSM 19370</name>
    <dbReference type="NCBI Taxonomy" id="983920"/>
    <lineage>
        <taxon>Bacteria</taxon>
        <taxon>Pseudomonadati</taxon>
        <taxon>Pseudomonadota</taxon>
        <taxon>Alphaproteobacteria</taxon>
        <taxon>Sphingomonadales</taxon>
        <taxon>Sphingomonadaceae</taxon>
        <taxon>Novosphingobium</taxon>
    </lineage>
</organism>
<keyword evidence="2" id="KW-1185">Reference proteome</keyword>
<evidence type="ECO:0000313" key="1">
    <source>
        <dbReference type="EMBL" id="EGD57433.1"/>
    </source>
</evidence>
<gene>
    <name evidence="1" type="ORF">Y88_3743</name>
</gene>
<dbReference type="InParanoid" id="F1ZDC5"/>
<dbReference type="AlphaFoldDB" id="F1ZDC5"/>
<dbReference type="EMBL" id="AEWJ01000065">
    <property type="protein sequence ID" value="EGD57433.1"/>
    <property type="molecule type" value="Genomic_DNA"/>
</dbReference>
<proteinExistence type="predicted"/>
<dbReference type="HOGENOM" id="CLU_3138373_0_0_5"/>